<dbReference type="EMBL" id="CASHTH010002931">
    <property type="protein sequence ID" value="CAI8037384.1"/>
    <property type="molecule type" value="Genomic_DNA"/>
</dbReference>
<dbReference type="AlphaFoldDB" id="A0AA35SXG5"/>
<proteinExistence type="predicted"/>
<dbReference type="Gene3D" id="3.80.10.10">
    <property type="entry name" value="Ribonuclease Inhibitor"/>
    <property type="match status" value="1"/>
</dbReference>
<comment type="caution">
    <text evidence="1">The sequence shown here is derived from an EMBL/GenBank/DDBJ whole genome shotgun (WGS) entry which is preliminary data.</text>
</comment>
<sequence>MIADDETTPVVTLSLSLSEIAEHEGWTFVTAMLDSRSSADTTVSVSAEPAELIEQREENTLTIPAGQTESIGFGVRLQAVDNDELAEATQTVTVSGTSENAQGVAGPENVTLTIIDDEAPFFADDSIAYTFTTGIAGSRFLPEAEFGNGKLTYSLSPAPSNDVTFTPEPPARIGVSATSVAAGETSYTLTATDADGDTDTMTISITVRKGVCPNSAAVSGYSDPGIVHDCEALLASRDTLSVDQSLNWDEDLPIDEWKGVELANGRVVGLRMSSEGIVGTIPSELGNLSNLQGLSLWATG</sequence>
<name>A0AA35SXG5_GEOBA</name>
<evidence type="ECO:0000313" key="2">
    <source>
        <dbReference type="Proteomes" id="UP001174909"/>
    </source>
</evidence>
<accession>A0AA35SXG5</accession>
<dbReference type="InterPro" id="IPR013783">
    <property type="entry name" value="Ig-like_fold"/>
</dbReference>
<protein>
    <recommendedName>
        <fullName evidence="3">Cadherin domain-containing protein</fullName>
    </recommendedName>
</protein>
<dbReference type="Proteomes" id="UP001174909">
    <property type="component" value="Unassembled WGS sequence"/>
</dbReference>
<gene>
    <name evidence="1" type="ORF">GBAR_LOCUS20906</name>
</gene>
<evidence type="ECO:0000313" key="1">
    <source>
        <dbReference type="EMBL" id="CAI8037384.1"/>
    </source>
</evidence>
<dbReference type="Gene3D" id="2.60.40.10">
    <property type="entry name" value="Immunoglobulins"/>
    <property type="match status" value="1"/>
</dbReference>
<dbReference type="InterPro" id="IPR032675">
    <property type="entry name" value="LRR_dom_sf"/>
</dbReference>
<keyword evidence="2" id="KW-1185">Reference proteome</keyword>
<organism evidence="1 2">
    <name type="scientific">Geodia barretti</name>
    <name type="common">Barrett's horny sponge</name>
    <dbReference type="NCBI Taxonomy" id="519541"/>
    <lineage>
        <taxon>Eukaryota</taxon>
        <taxon>Metazoa</taxon>
        <taxon>Porifera</taxon>
        <taxon>Demospongiae</taxon>
        <taxon>Heteroscleromorpha</taxon>
        <taxon>Tetractinellida</taxon>
        <taxon>Astrophorina</taxon>
        <taxon>Geodiidae</taxon>
        <taxon>Geodia</taxon>
    </lineage>
</organism>
<evidence type="ECO:0008006" key="3">
    <source>
        <dbReference type="Google" id="ProtNLM"/>
    </source>
</evidence>
<reference evidence="1" key="1">
    <citation type="submission" date="2023-03" db="EMBL/GenBank/DDBJ databases">
        <authorList>
            <person name="Steffen K."/>
            <person name="Cardenas P."/>
        </authorList>
    </citation>
    <scope>NUCLEOTIDE SEQUENCE</scope>
</reference>